<dbReference type="PANTHER" id="PTHR37862:SF1">
    <property type="entry name" value="FANCONI ANEMIA CORE COMPLEX-ASSOCIATED PROTEIN 20"/>
    <property type="match status" value="1"/>
</dbReference>
<comment type="caution">
    <text evidence="3">The sequence shown here is derived from an EMBL/GenBank/DDBJ whole genome shotgun (WGS) entry which is preliminary data.</text>
</comment>
<evidence type="ECO:0000256" key="1">
    <source>
        <dbReference type="SAM" id="MobiDB-lite"/>
    </source>
</evidence>
<protein>
    <submittedName>
        <fullName evidence="3">Fanconi anemia core complex-associated protein 20</fullName>
    </submittedName>
</protein>
<evidence type="ECO:0000313" key="3">
    <source>
        <dbReference type="EMBL" id="KAK9392084.1"/>
    </source>
</evidence>
<feature type="domain" description="FAAP20 FANCA interaction" evidence="2">
    <location>
        <begin position="96"/>
        <end position="176"/>
    </location>
</feature>
<reference evidence="3 4" key="1">
    <citation type="journal article" date="2024" name="Proc. Natl. Acad. Sci. U.S.A.">
        <title>The genetic regulatory architecture and epigenomic basis for age-related changes in rattlesnake venom.</title>
        <authorList>
            <person name="Hogan M.P."/>
            <person name="Holding M.L."/>
            <person name="Nystrom G.S."/>
            <person name="Colston T.J."/>
            <person name="Bartlett D.A."/>
            <person name="Mason A.J."/>
            <person name="Ellsworth S.A."/>
            <person name="Rautsaw R.M."/>
            <person name="Lawrence K.C."/>
            <person name="Strickland J.L."/>
            <person name="He B."/>
            <person name="Fraser P."/>
            <person name="Margres M.J."/>
            <person name="Gilbert D.M."/>
            <person name="Gibbs H.L."/>
            <person name="Parkinson C.L."/>
            <person name="Rokyta D.R."/>
        </authorList>
    </citation>
    <scope>NUCLEOTIDE SEQUENCE [LARGE SCALE GENOMIC DNA]</scope>
    <source>
        <strain evidence="3">DRR0105</strain>
    </source>
</reference>
<keyword evidence="4" id="KW-1185">Reference proteome</keyword>
<dbReference type="InterPro" id="IPR031491">
    <property type="entry name" value="FANCA_interact"/>
</dbReference>
<dbReference type="InterPro" id="IPR052689">
    <property type="entry name" value="FA_core_complex_assoc"/>
</dbReference>
<feature type="region of interest" description="Disordered" evidence="1">
    <location>
        <begin position="1"/>
        <end position="60"/>
    </location>
</feature>
<organism evidence="3 4">
    <name type="scientific">Crotalus adamanteus</name>
    <name type="common">Eastern diamondback rattlesnake</name>
    <dbReference type="NCBI Taxonomy" id="8729"/>
    <lineage>
        <taxon>Eukaryota</taxon>
        <taxon>Metazoa</taxon>
        <taxon>Chordata</taxon>
        <taxon>Craniata</taxon>
        <taxon>Vertebrata</taxon>
        <taxon>Euteleostomi</taxon>
        <taxon>Lepidosauria</taxon>
        <taxon>Squamata</taxon>
        <taxon>Bifurcata</taxon>
        <taxon>Unidentata</taxon>
        <taxon>Episquamata</taxon>
        <taxon>Toxicofera</taxon>
        <taxon>Serpentes</taxon>
        <taxon>Colubroidea</taxon>
        <taxon>Viperidae</taxon>
        <taxon>Crotalinae</taxon>
        <taxon>Crotalus</taxon>
    </lineage>
</organism>
<dbReference type="EMBL" id="JAOTOJ010000017">
    <property type="protein sequence ID" value="KAK9392084.1"/>
    <property type="molecule type" value="Genomic_DNA"/>
</dbReference>
<evidence type="ECO:0000259" key="2">
    <source>
        <dbReference type="Pfam" id="PF15751"/>
    </source>
</evidence>
<name>A0AAW1AQS2_CROAD</name>
<evidence type="ECO:0000313" key="4">
    <source>
        <dbReference type="Proteomes" id="UP001474421"/>
    </source>
</evidence>
<proteinExistence type="predicted"/>
<feature type="compositionally biased region" description="Basic residues" evidence="1">
    <location>
        <begin position="38"/>
        <end position="47"/>
    </location>
</feature>
<dbReference type="PANTHER" id="PTHR37862">
    <property type="entry name" value="FANCONI ANEMIA CORE COMPLEX-ASSOCIATED PROTEIN 20"/>
    <property type="match status" value="1"/>
</dbReference>
<accession>A0AAW1AQS2</accession>
<feature type="region of interest" description="Disordered" evidence="1">
    <location>
        <begin position="163"/>
        <end position="194"/>
    </location>
</feature>
<dbReference type="Pfam" id="PF15751">
    <property type="entry name" value="FANCA_interact"/>
    <property type="match status" value="1"/>
</dbReference>
<dbReference type="AlphaFoldDB" id="A0AAW1AQS2"/>
<sequence length="194" mass="22327">MRETPPPHLLPRLRARPLFPPTEREGAWPGRGNGRASYARRRRRRHRREAEPEAAAGGPRGRRWVRRRLDVLGGEGRRGTFSTNTSWFEKQELSEAEASWITLLRTVDPHLNQSNLEKFVSFLEFHPKNSQIANPQPPLETFNCGTKTFEWVPFPVYHGDWEASGSGRRRNCTPEETKSISTGENDQDETQRVA</sequence>
<dbReference type="Proteomes" id="UP001474421">
    <property type="component" value="Unassembled WGS sequence"/>
</dbReference>
<dbReference type="GO" id="GO:0043240">
    <property type="term" value="C:Fanconi anaemia nuclear complex"/>
    <property type="evidence" value="ECO:0007669"/>
    <property type="project" value="TreeGrafter"/>
</dbReference>
<gene>
    <name evidence="3" type="ORF">NXF25_017671</name>
</gene>